<organism evidence="5 6">
    <name type="scientific">Xylanimonas protaetiae</name>
    <dbReference type="NCBI Taxonomy" id="2509457"/>
    <lineage>
        <taxon>Bacteria</taxon>
        <taxon>Bacillati</taxon>
        <taxon>Actinomycetota</taxon>
        <taxon>Actinomycetes</taxon>
        <taxon>Micrococcales</taxon>
        <taxon>Promicromonosporaceae</taxon>
        <taxon>Xylanimonas</taxon>
    </lineage>
</organism>
<dbReference type="InterPro" id="IPR036390">
    <property type="entry name" value="WH_DNA-bd_sf"/>
</dbReference>
<dbReference type="Proteomes" id="UP000292118">
    <property type="component" value="Chromosome"/>
</dbReference>
<dbReference type="InterPro" id="IPR008920">
    <property type="entry name" value="TF_FadR/GntR_C"/>
</dbReference>
<dbReference type="KEGG" id="xya:ET471_15600"/>
<keyword evidence="1" id="KW-0805">Transcription regulation</keyword>
<protein>
    <submittedName>
        <fullName evidence="5">FadR family transcriptional regulator</fullName>
    </submittedName>
</protein>
<dbReference type="SUPFAM" id="SSF46785">
    <property type="entry name" value="Winged helix' DNA-binding domain"/>
    <property type="match status" value="1"/>
</dbReference>
<evidence type="ECO:0000256" key="3">
    <source>
        <dbReference type="ARBA" id="ARBA00023163"/>
    </source>
</evidence>
<dbReference type="PANTHER" id="PTHR43537:SF47">
    <property type="entry name" value="REGULATORY PROTEIN GNTR HTH"/>
    <property type="match status" value="1"/>
</dbReference>
<dbReference type="OrthoDB" id="3575876at2"/>
<dbReference type="InterPro" id="IPR011711">
    <property type="entry name" value="GntR_C"/>
</dbReference>
<keyword evidence="3" id="KW-0804">Transcription</keyword>
<keyword evidence="6" id="KW-1185">Reference proteome</keyword>
<dbReference type="InterPro" id="IPR036388">
    <property type="entry name" value="WH-like_DNA-bd_sf"/>
</dbReference>
<dbReference type="SUPFAM" id="SSF48008">
    <property type="entry name" value="GntR ligand-binding domain-like"/>
    <property type="match status" value="1"/>
</dbReference>
<dbReference type="Pfam" id="PF00392">
    <property type="entry name" value="GntR"/>
    <property type="match status" value="1"/>
</dbReference>
<dbReference type="CDD" id="cd07377">
    <property type="entry name" value="WHTH_GntR"/>
    <property type="match status" value="1"/>
</dbReference>
<evidence type="ECO:0000259" key="4">
    <source>
        <dbReference type="PROSITE" id="PS50949"/>
    </source>
</evidence>
<dbReference type="RefSeq" id="WP_129189802.1">
    <property type="nucleotide sequence ID" value="NZ_CP035493.1"/>
</dbReference>
<evidence type="ECO:0000256" key="2">
    <source>
        <dbReference type="ARBA" id="ARBA00023125"/>
    </source>
</evidence>
<dbReference type="GO" id="GO:0003677">
    <property type="term" value="F:DNA binding"/>
    <property type="evidence" value="ECO:0007669"/>
    <property type="project" value="UniProtKB-KW"/>
</dbReference>
<dbReference type="Pfam" id="PF07729">
    <property type="entry name" value="FCD"/>
    <property type="match status" value="1"/>
</dbReference>
<sequence length="228" mass="24723">MNTSSGSDRARRAFAYLRRRITSGEWPVGSRIPVETELMELLGVGKMTVREAVRSLASMGMLETLPGRGTYVRARTPVAAVLAESVHDYELAEVLAYRRGLEVEAARLAARHRTDDHVARLRAAHEANDRLGAGAPAEREQGRTPQEFHALVFEATGTRLLPDAYAGVLAALRKVISLGVVIYASGEESRRHDHGQILAAIEAGDAERAALLMAQHVADDLEIAGPGR</sequence>
<dbReference type="SMART" id="SM00895">
    <property type="entry name" value="FCD"/>
    <property type="match status" value="1"/>
</dbReference>
<dbReference type="GO" id="GO:0003700">
    <property type="term" value="F:DNA-binding transcription factor activity"/>
    <property type="evidence" value="ECO:0007669"/>
    <property type="project" value="InterPro"/>
</dbReference>
<dbReference type="PANTHER" id="PTHR43537">
    <property type="entry name" value="TRANSCRIPTIONAL REGULATOR, GNTR FAMILY"/>
    <property type="match status" value="1"/>
</dbReference>
<gene>
    <name evidence="5" type="ORF">ET471_15600</name>
</gene>
<keyword evidence="2" id="KW-0238">DNA-binding</keyword>
<evidence type="ECO:0000313" key="5">
    <source>
        <dbReference type="EMBL" id="QAY71277.1"/>
    </source>
</evidence>
<dbReference type="Gene3D" id="1.20.120.530">
    <property type="entry name" value="GntR ligand-binding domain-like"/>
    <property type="match status" value="1"/>
</dbReference>
<dbReference type="PRINTS" id="PR00035">
    <property type="entry name" value="HTHGNTR"/>
</dbReference>
<evidence type="ECO:0000256" key="1">
    <source>
        <dbReference type="ARBA" id="ARBA00023015"/>
    </source>
</evidence>
<dbReference type="EMBL" id="CP035493">
    <property type="protein sequence ID" value="QAY71277.1"/>
    <property type="molecule type" value="Genomic_DNA"/>
</dbReference>
<accession>A0A4P6FCK4</accession>
<dbReference type="AlphaFoldDB" id="A0A4P6FCK4"/>
<proteinExistence type="predicted"/>
<dbReference type="SMART" id="SM00345">
    <property type="entry name" value="HTH_GNTR"/>
    <property type="match status" value="1"/>
</dbReference>
<dbReference type="PROSITE" id="PS50949">
    <property type="entry name" value="HTH_GNTR"/>
    <property type="match status" value="1"/>
</dbReference>
<dbReference type="Gene3D" id="1.10.10.10">
    <property type="entry name" value="Winged helix-like DNA-binding domain superfamily/Winged helix DNA-binding domain"/>
    <property type="match status" value="1"/>
</dbReference>
<evidence type="ECO:0000313" key="6">
    <source>
        <dbReference type="Proteomes" id="UP000292118"/>
    </source>
</evidence>
<dbReference type="InterPro" id="IPR000524">
    <property type="entry name" value="Tscrpt_reg_HTH_GntR"/>
</dbReference>
<reference evidence="5 6" key="1">
    <citation type="submission" date="2019-01" db="EMBL/GenBank/DDBJ databases">
        <title>Genome sequencing of strain FW10M-9.</title>
        <authorList>
            <person name="Heo J."/>
            <person name="Kim S.-J."/>
            <person name="Kim J.-S."/>
            <person name="Hong S.-B."/>
            <person name="Kwon S.-W."/>
        </authorList>
    </citation>
    <scope>NUCLEOTIDE SEQUENCE [LARGE SCALE GENOMIC DNA]</scope>
    <source>
        <strain evidence="5 6">FW10M-9</strain>
    </source>
</reference>
<feature type="domain" description="HTH gntR-type" evidence="4">
    <location>
        <begin position="7"/>
        <end position="75"/>
    </location>
</feature>
<name>A0A4P6FCK4_9MICO</name>